<sequence length="59" mass="6577">MWFTMGKYPMPLHYWKMIVPGDQKGRVANEPSLSSNHSTGGRVVPTGTPMLKSERADTV</sequence>
<evidence type="ECO:0000313" key="3">
    <source>
        <dbReference type="Proteomes" id="UP000265520"/>
    </source>
</evidence>
<proteinExistence type="predicted"/>
<comment type="caution">
    <text evidence="2">The sequence shown here is derived from an EMBL/GenBank/DDBJ whole genome shotgun (WGS) entry which is preliminary data.</text>
</comment>
<dbReference type="Proteomes" id="UP000265520">
    <property type="component" value="Unassembled WGS sequence"/>
</dbReference>
<protein>
    <submittedName>
        <fullName evidence="2">Uncharacterized protein</fullName>
    </submittedName>
</protein>
<evidence type="ECO:0000256" key="1">
    <source>
        <dbReference type="SAM" id="MobiDB-lite"/>
    </source>
</evidence>
<accession>A0A392NY98</accession>
<evidence type="ECO:0000313" key="2">
    <source>
        <dbReference type="EMBL" id="MCI04758.1"/>
    </source>
</evidence>
<dbReference type="AlphaFoldDB" id="A0A392NY98"/>
<keyword evidence="3" id="KW-1185">Reference proteome</keyword>
<reference evidence="2 3" key="1">
    <citation type="journal article" date="2018" name="Front. Plant Sci.">
        <title>Red Clover (Trifolium pratense) and Zigzag Clover (T. medium) - A Picture of Genomic Similarities and Differences.</title>
        <authorList>
            <person name="Dluhosova J."/>
            <person name="Istvanek J."/>
            <person name="Nedelnik J."/>
            <person name="Repkova J."/>
        </authorList>
    </citation>
    <scope>NUCLEOTIDE SEQUENCE [LARGE SCALE GENOMIC DNA]</scope>
    <source>
        <strain evidence="3">cv. 10/8</strain>
        <tissue evidence="2">Leaf</tissue>
    </source>
</reference>
<feature type="region of interest" description="Disordered" evidence="1">
    <location>
        <begin position="25"/>
        <end position="59"/>
    </location>
</feature>
<dbReference type="EMBL" id="LXQA010056411">
    <property type="protein sequence ID" value="MCI04758.1"/>
    <property type="molecule type" value="Genomic_DNA"/>
</dbReference>
<organism evidence="2 3">
    <name type="scientific">Trifolium medium</name>
    <dbReference type="NCBI Taxonomy" id="97028"/>
    <lineage>
        <taxon>Eukaryota</taxon>
        <taxon>Viridiplantae</taxon>
        <taxon>Streptophyta</taxon>
        <taxon>Embryophyta</taxon>
        <taxon>Tracheophyta</taxon>
        <taxon>Spermatophyta</taxon>
        <taxon>Magnoliopsida</taxon>
        <taxon>eudicotyledons</taxon>
        <taxon>Gunneridae</taxon>
        <taxon>Pentapetalae</taxon>
        <taxon>rosids</taxon>
        <taxon>fabids</taxon>
        <taxon>Fabales</taxon>
        <taxon>Fabaceae</taxon>
        <taxon>Papilionoideae</taxon>
        <taxon>50 kb inversion clade</taxon>
        <taxon>NPAAA clade</taxon>
        <taxon>Hologalegina</taxon>
        <taxon>IRL clade</taxon>
        <taxon>Trifolieae</taxon>
        <taxon>Trifolium</taxon>
    </lineage>
</organism>
<name>A0A392NY98_9FABA</name>